<evidence type="ECO:0000313" key="1">
    <source>
        <dbReference type="EMBL" id="KRQ99656.1"/>
    </source>
</evidence>
<sequence>MIFLFQTVFSATEAAKLFTFHRASVLQEVLVVRYRTQHGRAVLSKQHRRFSTRNDGITANYLAS</sequence>
<protein>
    <submittedName>
        <fullName evidence="1">Uncharacterized protein</fullName>
    </submittedName>
</protein>
<proteinExistence type="predicted"/>
<evidence type="ECO:0000313" key="2">
    <source>
        <dbReference type="Proteomes" id="UP000050863"/>
    </source>
</evidence>
<accession>A0A0R3KVH8</accession>
<organism evidence="1 2">
    <name type="scientific">Bradyrhizobium jicamae</name>
    <dbReference type="NCBI Taxonomy" id="280332"/>
    <lineage>
        <taxon>Bacteria</taxon>
        <taxon>Pseudomonadati</taxon>
        <taxon>Pseudomonadota</taxon>
        <taxon>Alphaproteobacteria</taxon>
        <taxon>Hyphomicrobiales</taxon>
        <taxon>Nitrobacteraceae</taxon>
        <taxon>Bradyrhizobium</taxon>
    </lineage>
</organism>
<reference evidence="1 2" key="1">
    <citation type="submission" date="2014-03" db="EMBL/GenBank/DDBJ databases">
        <title>Bradyrhizobium valentinum sp. nov., isolated from effective nodules of Lupinus mariae-josephae, a lupine endemic of basic-lime soils in Eastern Spain.</title>
        <authorList>
            <person name="Duran D."/>
            <person name="Rey L."/>
            <person name="Navarro A."/>
            <person name="Busquets A."/>
            <person name="Imperial J."/>
            <person name="Ruiz-Argueso T."/>
        </authorList>
    </citation>
    <scope>NUCLEOTIDE SEQUENCE [LARGE SCALE GENOMIC DNA]</scope>
    <source>
        <strain evidence="1 2">PAC68</strain>
    </source>
</reference>
<dbReference type="RefSeq" id="WP_057838812.1">
    <property type="nucleotide sequence ID" value="NZ_LLXZ01000177.1"/>
</dbReference>
<dbReference type="Proteomes" id="UP000050863">
    <property type="component" value="Unassembled WGS sequence"/>
</dbReference>
<keyword evidence="2" id="KW-1185">Reference proteome</keyword>
<dbReference type="EMBL" id="LLXZ01000177">
    <property type="protein sequence ID" value="KRQ99656.1"/>
    <property type="molecule type" value="Genomic_DNA"/>
</dbReference>
<gene>
    <name evidence="1" type="ORF">CQ12_16980</name>
</gene>
<name>A0A0R3KVH8_9BRAD</name>
<comment type="caution">
    <text evidence="1">The sequence shown here is derived from an EMBL/GenBank/DDBJ whole genome shotgun (WGS) entry which is preliminary data.</text>
</comment>
<dbReference type="AlphaFoldDB" id="A0A0R3KVH8"/>